<dbReference type="Gene3D" id="3.20.20.20">
    <property type="entry name" value="Dihydropteroate synthase-like"/>
    <property type="match status" value="1"/>
</dbReference>
<dbReference type="InterPro" id="IPR004588">
    <property type="entry name" value="IspG_bac-typ"/>
</dbReference>
<sequence length="253" mass="28518">MTETPLSIQNQNNKTPRRKTREIKAGAIGIGGLNPVRVQTMTNTSTSDVEATAQQVASCFRVGSELVRITTQSPKHSQLLADIRKRVIELVHVDVPLVADVHFVPAAAYEALKTADKIRINPGNFLDGKVFKKKEYTDTDYQEELKRIDAGLRPFIDEARKWKKPLRIGSNHGSLSDRILNRYGDTPEGMVENAMEYMRVFKKYEFEDLVIAMKASDPRVMITANQLLVKKMDEEKMDYPLHLGVTEAGNADE</sequence>
<evidence type="ECO:0000256" key="1">
    <source>
        <dbReference type="ARBA" id="ARBA00001966"/>
    </source>
</evidence>
<dbReference type="InterPro" id="IPR058578">
    <property type="entry name" value="IspG_TIM"/>
</dbReference>
<dbReference type="GO" id="GO:0051539">
    <property type="term" value="F:4 iron, 4 sulfur cluster binding"/>
    <property type="evidence" value="ECO:0007669"/>
    <property type="project" value="UniProtKB-KW"/>
</dbReference>
<dbReference type="Pfam" id="PF04551">
    <property type="entry name" value="GcpE"/>
    <property type="match status" value="1"/>
</dbReference>
<evidence type="ECO:0000313" key="5">
    <source>
        <dbReference type="Proteomes" id="UP000228711"/>
    </source>
</evidence>
<organism evidence="4 5">
    <name type="scientific">Candidatus Kerfeldbacteria bacterium CG08_land_8_20_14_0_20_42_7</name>
    <dbReference type="NCBI Taxonomy" id="2014245"/>
    <lineage>
        <taxon>Bacteria</taxon>
        <taxon>Candidatus Kerfeldiibacteriota</taxon>
    </lineage>
</organism>
<comment type="caution">
    <text evidence="4">The sequence shown here is derived from an EMBL/GenBank/DDBJ whole genome shotgun (WGS) entry which is preliminary data.</text>
</comment>
<dbReference type="PANTHER" id="PTHR30454">
    <property type="entry name" value="4-HYDROXY-3-METHYLBUT-2-EN-1-YL DIPHOSPHATE SYNTHASE"/>
    <property type="match status" value="1"/>
</dbReference>
<dbReference type="InterPro" id="IPR011005">
    <property type="entry name" value="Dihydropteroate_synth-like_sf"/>
</dbReference>
<protein>
    <recommendedName>
        <fullName evidence="3">IspG TIM-barrel domain-containing protein</fullName>
    </recommendedName>
</protein>
<reference evidence="5" key="1">
    <citation type="submission" date="2017-09" db="EMBL/GenBank/DDBJ databases">
        <title>Depth-based differentiation of microbial function through sediment-hosted aquifers and enrichment of novel symbionts in the deep terrestrial subsurface.</title>
        <authorList>
            <person name="Probst A.J."/>
            <person name="Ladd B."/>
            <person name="Jarett J.K."/>
            <person name="Geller-Mcgrath D.E."/>
            <person name="Sieber C.M.K."/>
            <person name="Emerson J.B."/>
            <person name="Anantharaman K."/>
            <person name="Thomas B.C."/>
            <person name="Malmstrom R."/>
            <person name="Stieglmeier M."/>
            <person name="Klingl A."/>
            <person name="Woyke T."/>
            <person name="Ryan C.M."/>
            <person name="Banfield J.F."/>
        </authorList>
    </citation>
    <scope>NUCLEOTIDE SEQUENCE [LARGE SCALE GENOMIC DNA]</scope>
</reference>
<dbReference type="GO" id="GO:0046429">
    <property type="term" value="F:4-hydroxy-3-methylbut-2-en-1-yl diphosphate synthase activity (ferredoxin)"/>
    <property type="evidence" value="ECO:0007669"/>
    <property type="project" value="InterPro"/>
</dbReference>
<feature type="domain" description="IspG TIM-barrel" evidence="3">
    <location>
        <begin position="20"/>
        <end position="251"/>
    </location>
</feature>
<dbReference type="GO" id="GO:0019288">
    <property type="term" value="P:isopentenyl diphosphate biosynthetic process, methylerythritol 4-phosphate pathway"/>
    <property type="evidence" value="ECO:0007669"/>
    <property type="project" value="TreeGrafter"/>
</dbReference>
<feature type="non-terminal residue" evidence="4">
    <location>
        <position position="253"/>
    </location>
</feature>
<dbReference type="EMBL" id="PEXV01000159">
    <property type="protein sequence ID" value="PIS41081.1"/>
    <property type="molecule type" value="Genomic_DNA"/>
</dbReference>
<comment type="cofactor">
    <cofactor evidence="1">
        <name>[4Fe-4S] cluster</name>
        <dbReference type="ChEBI" id="CHEBI:49883"/>
    </cofactor>
</comment>
<dbReference type="AlphaFoldDB" id="A0A2H0YRF2"/>
<dbReference type="PANTHER" id="PTHR30454:SF0">
    <property type="entry name" value="4-HYDROXY-3-METHYLBUT-2-EN-1-YL DIPHOSPHATE SYNTHASE (FERREDOXIN), CHLOROPLASTIC"/>
    <property type="match status" value="1"/>
</dbReference>
<accession>A0A2H0YRF2</accession>
<evidence type="ECO:0000259" key="3">
    <source>
        <dbReference type="Pfam" id="PF04551"/>
    </source>
</evidence>
<keyword evidence="2" id="KW-0408">Iron</keyword>
<keyword evidence="2" id="KW-0479">Metal-binding</keyword>
<dbReference type="Proteomes" id="UP000228711">
    <property type="component" value="Unassembled WGS sequence"/>
</dbReference>
<proteinExistence type="predicted"/>
<keyword evidence="2" id="KW-0004">4Fe-4S</keyword>
<gene>
    <name evidence="4" type="ORF">COT25_04995</name>
</gene>
<evidence type="ECO:0000313" key="4">
    <source>
        <dbReference type="EMBL" id="PIS41081.1"/>
    </source>
</evidence>
<name>A0A2H0YRF2_9BACT</name>
<keyword evidence="2" id="KW-0411">Iron-sulfur</keyword>
<dbReference type="GO" id="GO:0016114">
    <property type="term" value="P:terpenoid biosynthetic process"/>
    <property type="evidence" value="ECO:0007669"/>
    <property type="project" value="InterPro"/>
</dbReference>
<evidence type="ECO:0000256" key="2">
    <source>
        <dbReference type="ARBA" id="ARBA00022485"/>
    </source>
</evidence>